<protein>
    <submittedName>
        <fullName evidence="2">Uncharacterized protein</fullName>
    </submittedName>
</protein>
<reference evidence="2" key="1">
    <citation type="submission" date="2021-12" db="EMBL/GenBank/DDBJ databases">
        <authorList>
            <person name="Zaccaron A."/>
            <person name="Stergiopoulos I."/>
        </authorList>
    </citation>
    <scope>NUCLEOTIDE SEQUENCE</scope>
    <source>
        <strain evidence="2">Race5_Kim</strain>
    </source>
</reference>
<dbReference type="AlphaFoldDB" id="A0A9Q8LAJ8"/>
<sequence length="236" mass="25334">MPSARQIQKLSDDIPGLDIYLRDFANTVPADDVEALLQEKVVIGVLTQLKNEEWQNNLRYANLAAILIKKMGEDPDVDEGTMEEQQLKRWAVKTRRILSKVRVPGSTSGDDLYSITTLYNHPVKGYWAKKLGGRQLSKWDAQVVAPAAPRARRGAPGGGRKQSAKRKNLFRAMGGTPPGYGQPGERPAQELRAAPNLAPAASTADTTMPPAITGANVAGAGQSAAPRAVGDPDGKS</sequence>
<reference evidence="2" key="2">
    <citation type="journal article" date="2022" name="Microb. Genom.">
        <title>A chromosome-scale genome assembly of the tomato pathogen Cladosporium fulvum reveals a compartmentalized genome architecture and the presence of a dispensable chromosome.</title>
        <authorList>
            <person name="Zaccaron A.Z."/>
            <person name="Chen L.H."/>
            <person name="Samaras A."/>
            <person name="Stergiopoulos I."/>
        </authorList>
    </citation>
    <scope>NUCLEOTIDE SEQUENCE</scope>
    <source>
        <strain evidence="2">Race5_Kim</strain>
    </source>
</reference>
<evidence type="ECO:0000313" key="2">
    <source>
        <dbReference type="EMBL" id="UJO13719.1"/>
    </source>
</evidence>
<proteinExistence type="predicted"/>
<gene>
    <name evidence="2" type="ORF">CLAFUR5_02455</name>
</gene>
<dbReference type="RefSeq" id="XP_047758085.1">
    <property type="nucleotide sequence ID" value="XM_047901603.1"/>
</dbReference>
<dbReference type="Proteomes" id="UP000756132">
    <property type="component" value="Chromosome 2"/>
</dbReference>
<evidence type="ECO:0000313" key="3">
    <source>
        <dbReference type="Proteomes" id="UP000756132"/>
    </source>
</evidence>
<keyword evidence="3" id="KW-1185">Reference proteome</keyword>
<evidence type="ECO:0000256" key="1">
    <source>
        <dbReference type="SAM" id="MobiDB-lite"/>
    </source>
</evidence>
<feature type="region of interest" description="Disordered" evidence="1">
    <location>
        <begin position="144"/>
        <end position="236"/>
    </location>
</feature>
<dbReference type="KEGG" id="ffu:CLAFUR5_02455"/>
<accession>A0A9Q8LAJ8</accession>
<name>A0A9Q8LAJ8_PASFU</name>
<dbReference type="EMBL" id="CP090164">
    <property type="protein sequence ID" value="UJO13719.1"/>
    <property type="molecule type" value="Genomic_DNA"/>
</dbReference>
<dbReference type="GeneID" id="71982333"/>
<organism evidence="2 3">
    <name type="scientific">Passalora fulva</name>
    <name type="common">Tomato leaf mold</name>
    <name type="synonym">Cladosporium fulvum</name>
    <dbReference type="NCBI Taxonomy" id="5499"/>
    <lineage>
        <taxon>Eukaryota</taxon>
        <taxon>Fungi</taxon>
        <taxon>Dikarya</taxon>
        <taxon>Ascomycota</taxon>
        <taxon>Pezizomycotina</taxon>
        <taxon>Dothideomycetes</taxon>
        <taxon>Dothideomycetidae</taxon>
        <taxon>Mycosphaerellales</taxon>
        <taxon>Mycosphaerellaceae</taxon>
        <taxon>Fulvia</taxon>
    </lineage>
</organism>
<feature type="compositionally biased region" description="Low complexity" evidence="1">
    <location>
        <begin position="193"/>
        <end position="204"/>
    </location>
</feature>